<dbReference type="SMART" id="SM01359">
    <property type="entry name" value="A2M_N_2"/>
    <property type="match status" value="1"/>
</dbReference>
<dbReference type="Pfam" id="PF17962">
    <property type="entry name" value="bMG6"/>
    <property type="match status" value="1"/>
</dbReference>
<dbReference type="InterPro" id="IPR008930">
    <property type="entry name" value="Terpenoid_cyclase/PrenylTrfase"/>
</dbReference>
<dbReference type="InterPro" id="IPR002890">
    <property type="entry name" value="MG2"/>
</dbReference>
<dbReference type="Pfam" id="PF17973">
    <property type="entry name" value="bMG10"/>
    <property type="match status" value="1"/>
</dbReference>
<comment type="similarity">
    <text evidence="1">Belongs to the protease inhibitor I39 (alpha-2-macroglobulin) family. Bacterial alpha-2-macroglobulin subfamily.</text>
</comment>
<dbReference type="Gene3D" id="1.50.10.20">
    <property type="match status" value="1"/>
</dbReference>
<dbReference type="Pfam" id="PF00207">
    <property type="entry name" value="A2M"/>
    <property type="match status" value="1"/>
</dbReference>
<evidence type="ECO:0000313" key="7">
    <source>
        <dbReference type="Proteomes" id="UP000278222"/>
    </source>
</evidence>
<dbReference type="InterPro" id="IPR011626">
    <property type="entry name" value="Alpha-macroglobulin_TED"/>
</dbReference>
<dbReference type="InterPro" id="IPR047565">
    <property type="entry name" value="Alpha-macroglob_thiol-ester_cl"/>
</dbReference>
<evidence type="ECO:0000259" key="4">
    <source>
        <dbReference type="SMART" id="SM01359"/>
    </source>
</evidence>
<protein>
    <recommendedName>
        <fullName evidence="8">Alpha-2-macroglobulin family protein</fullName>
    </recommendedName>
</protein>
<dbReference type="GO" id="GO:0004866">
    <property type="term" value="F:endopeptidase inhibitor activity"/>
    <property type="evidence" value="ECO:0007669"/>
    <property type="project" value="InterPro"/>
</dbReference>
<dbReference type="PANTHER" id="PTHR40094">
    <property type="entry name" value="ALPHA-2-MACROGLOBULIN HOMOLOG"/>
    <property type="match status" value="1"/>
</dbReference>
<dbReference type="InterPro" id="IPR049120">
    <property type="entry name" value="A2M_bMG2"/>
</dbReference>
<dbReference type="Proteomes" id="UP000278222">
    <property type="component" value="Unassembled WGS sequence"/>
</dbReference>
<dbReference type="Pfam" id="PF07703">
    <property type="entry name" value="A2M_BRD"/>
    <property type="match status" value="1"/>
</dbReference>
<dbReference type="Pfam" id="PF07678">
    <property type="entry name" value="TED_complement"/>
    <property type="match status" value="1"/>
</dbReference>
<gene>
    <name evidence="6" type="ORF">EDC65_3575</name>
</gene>
<dbReference type="CDD" id="cd02891">
    <property type="entry name" value="A2M_like"/>
    <property type="match status" value="1"/>
</dbReference>
<dbReference type="Gene3D" id="1.25.40.10">
    <property type="entry name" value="Tetratricopeptide repeat domain"/>
    <property type="match status" value="1"/>
</dbReference>
<dbReference type="EMBL" id="RJKX01000015">
    <property type="protein sequence ID" value="ROP84227.1"/>
    <property type="molecule type" value="Genomic_DNA"/>
</dbReference>
<dbReference type="InterPro" id="IPR041246">
    <property type="entry name" value="Bact_MG10"/>
</dbReference>
<evidence type="ECO:0000256" key="2">
    <source>
        <dbReference type="ARBA" id="ARBA00022729"/>
    </source>
</evidence>
<sequence>MVGTKRLFAILALLTLSVSLGFATPAAAQAVSAPAPAPVAALPPVVESPDLVQAADRYVKVLQARTGAGKPDNAAALAARQRGDEHAKAKRWAQAVAEYETAIVRGLDDHRTWVELARALEQTRNDRASAAAHVALGKARTPVDRANALYIVARQFDRATRQRDALAVFDAAIALAPVEAAVKRRDELKRIVAFRVVGVNVAAESEQPRICVRFNYELTKAKGFAFNDYVRTEPAIRGDVSGRGNNLCVDGVAHGQVYVLTVRQGLPAETGDRLEESQQVRAIVRDREPSVAFRGPAYVLPQEGSRGVPLTAVNSARVRLQLLRINDRALVEQVARDGFSNSLSQSEVDEIAEQTGSRVWSGEMDLPAAERNRPRNALVPIGEIVRERKPGLYLMVADPVEAQRGDYVEKAAQWVLVSDIGITSLTGEDGLTVVARHLGSALPAAGVETRLFARNNSELGRVATDDQGIARFPAPALRGRGGDSPAVVMLYGRDGDFNFLSLVRPAFDLSDRGVSGRPVPGPLDAFLYGDRGVYRPGETAHLMALLRNDRGIAETGLPLTFRVARPDGVEVVKTTLQSTATGGYYLAVPIADRARTGKWSVQVFVDPKGKAVGQMEFSVEDIAPPTIEVAIEAAGDQAKPGVPLPVTMTGNFFYGAPAVGAGAEAEVVVTAAADPYPMHKGFRFGPVEGEVEPQRIEIEAAAADAQGKTRFEVKLETLPETTRPLDLVIRGSMFEPGGRPVTRRLTLPIAARTFDIGIRARAGETAVAEGQPAAFDIIAVDRQGRPVAAPGLKFELVSEQWNWQWYNQYGDWKYRAVIQDRRQETGTLAVAATMPATFERNLGAGRWRLDVMDEKTGAQTSLRFRVGWWVGAESPEVPDRLEVTLDKPRYRPGDTARLFLKGPFAGEAIVSVVSNRVHQVRAVHLPGVGNTIDLPVDESWGAGVYVLATGLRPAGAADAMGPGRAVGVAWMPIERSESALTVQIEAPEVVRPRGPATVQLRVGGTREAKAHVTLAAVDEGVLRLTDFATPAPDRHFFGRRRLGVDMRDLYGRLLDGRTGEVGRLRSGGDDSAERNLGGLPKKNIRITALFSGIVDLDAEGKATVALDVPDFQGRLRLMAVAWSATAVGAGEGAMTVRDPVASLVATPRFLAPGDAAQVTVSLDNVDGEAGEYVLRLAGEGAVGIEAPAEIKVALAPGKRFEQSYPLSGTRIGDGRVLMALSGPQGFAVERAWDLSVRPSQPYEARRIVGRIEPGQSLALGVDLVADLLPGTAEVFLNLSPRPSWDVAGLIRELDRYPYGCVEQTTSVAMPLLYLADVAREWQLPGKRVDAKERIDTALRRLADMQQSDGAFGLWGAFSEADPWLTAYVVDFFARARDQGHLVPDPALKNAVDYLAAVVRRSPSGPADLATHAYAYYALARARAGDLGGVRYFHDVQLQRLPTALAMAQVGAALALYGDGPRAAAAFAAATAAPSPVALVSNQNYGSELRDRAGVLALAAEAGVPIQRAAAFAEDIAQRFSRRRYTSTQEKSWLLLAAHALARSGGPMTVAVDDGPARVSNRTLSLRPRIEAAADRMTVANRGEDPVWRSISVSGVPRDPRPAENHGFVLERKFHLADGKPADLAKVRQNDLIVVVVTGEWAETEAEGADALLVDLIPAGFELENARLAGGRGAKDFAWLPELTEASHTELRDDRFVAGLKLTKGDAAFTQAYLMRAVTPGRYVVPGSYIEDMYRPERLARTAAGTAVIARR</sequence>
<dbReference type="RefSeq" id="WP_170216570.1">
    <property type="nucleotide sequence ID" value="NZ_AP019700.1"/>
</dbReference>
<proteinExistence type="inferred from homology"/>
<evidence type="ECO:0000256" key="3">
    <source>
        <dbReference type="SAM" id="SignalP"/>
    </source>
</evidence>
<feature type="domain" description="Alpha-2-macroglobulin bait region" evidence="4">
    <location>
        <begin position="881"/>
        <end position="1024"/>
    </location>
</feature>
<organism evidence="6 7">
    <name type="scientific">Stella humosa</name>
    <dbReference type="NCBI Taxonomy" id="94"/>
    <lineage>
        <taxon>Bacteria</taxon>
        <taxon>Pseudomonadati</taxon>
        <taxon>Pseudomonadota</taxon>
        <taxon>Alphaproteobacteria</taxon>
        <taxon>Rhodospirillales</taxon>
        <taxon>Stellaceae</taxon>
        <taxon>Stella</taxon>
    </lineage>
</organism>
<dbReference type="InterPro" id="IPR041203">
    <property type="entry name" value="Bact_A2M_MG5"/>
</dbReference>
<dbReference type="SUPFAM" id="SSF48452">
    <property type="entry name" value="TPR-like"/>
    <property type="match status" value="1"/>
</dbReference>
<feature type="domain" description="Alpha-2-macroglobulin" evidence="5">
    <location>
        <begin position="1087"/>
        <end position="1176"/>
    </location>
</feature>
<dbReference type="GO" id="GO:0005615">
    <property type="term" value="C:extracellular space"/>
    <property type="evidence" value="ECO:0007669"/>
    <property type="project" value="InterPro"/>
</dbReference>
<dbReference type="Pfam" id="PF21142">
    <property type="entry name" value="A2M_bMG2"/>
    <property type="match status" value="1"/>
</dbReference>
<reference evidence="6 7" key="1">
    <citation type="submission" date="2018-11" db="EMBL/GenBank/DDBJ databases">
        <title>Genomic Encyclopedia of Type Strains, Phase IV (KMG-IV): sequencing the most valuable type-strain genomes for metagenomic binning, comparative biology and taxonomic classification.</title>
        <authorList>
            <person name="Goeker M."/>
        </authorList>
    </citation>
    <scope>NUCLEOTIDE SEQUENCE [LARGE SCALE GENOMIC DNA]</scope>
    <source>
        <strain evidence="6 7">DSM 5900</strain>
    </source>
</reference>
<evidence type="ECO:0000259" key="5">
    <source>
        <dbReference type="SMART" id="SM01360"/>
    </source>
</evidence>
<feature type="signal peptide" evidence="3">
    <location>
        <begin position="1"/>
        <end position="28"/>
    </location>
</feature>
<dbReference type="InterPro" id="IPR021868">
    <property type="entry name" value="Alpha_2_Macroglob_MG3"/>
</dbReference>
<dbReference type="Pfam" id="PF01835">
    <property type="entry name" value="MG2"/>
    <property type="match status" value="1"/>
</dbReference>
<keyword evidence="7" id="KW-1185">Reference proteome</keyword>
<keyword evidence="2 3" id="KW-0732">Signal</keyword>
<evidence type="ECO:0000313" key="6">
    <source>
        <dbReference type="EMBL" id="ROP84227.1"/>
    </source>
</evidence>
<feature type="chain" id="PRO_5018039010" description="Alpha-2-macroglobulin family protein" evidence="3">
    <location>
        <begin position="29"/>
        <end position="1751"/>
    </location>
</feature>
<dbReference type="PIRSF" id="PIRSF038980">
    <property type="entry name" value="A2M_bac"/>
    <property type="match status" value="1"/>
</dbReference>
<dbReference type="InterPro" id="IPR051802">
    <property type="entry name" value="YfhM-like"/>
</dbReference>
<evidence type="ECO:0008006" key="8">
    <source>
        <dbReference type="Google" id="ProtNLM"/>
    </source>
</evidence>
<dbReference type="Pfam" id="PF17972">
    <property type="entry name" value="bMG5"/>
    <property type="match status" value="1"/>
</dbReference>
<dbReference type="InterPro" id="IPR041462">
    <property type="entry name" value="Bact_A2M_MG6"/>
</dbReference>
<dbReference type="InterPro" id="IPR011990">
    <property type="entry name" value="TPR-like_helical_dom_sf"/>
</dbReference>
<dbReference type="InterPro" id="IPR011625">
    <property type="entry name" value="A2M_N_BRD"/>
</dbReference>
<dbReference type="PANTHER" id="PTHR40094:SF1">
    <property type="entry name" value="UBIQUITIN DOMAIN-CONTAINING PROTEIN"/>
    <property type="match status" value="1"/>
</dbReference>
<dbReference type="InterPro" id="IPR001599">
    <property type="entry name" value="Macroglobln_a2"/>
</dbReference>
<dbReference type="SUPFAM" id="SSF48239">
    <property type="entry name" value="Terpenoid cyclases/Protein prenyltransferases"/>
    <property type="match status" value="1"/>
</dbReference>
<dbReference type="SMART" id="SM01419">
    <property type="entry name" value="Thiol-ester_cl"/>
    <property type="match status" value="1"/>
</dbReference>
<dbReference type="Gene3D" id="2.60.40.1930">
    <property type="match status" value="1"/>
</dbReference>
<name>A0A3N1KYI9_9PROT</name>
<dbReference type="SMART" id="SM01360">
    <property type="entry name" value="A2M"/>
    <property type="match status" value="1"/>
</dbReference>
<accession>A0A3N1KYI9</accession>
<comment type="caution">
    <text evidence="6">The sequence shown here is derived from an EMBL/GenBank/DDBJ whole genome shotgun (WGS) entry which is preliminary data.</text>
</comment>
<dbReference type="Pfam" id="PF11974">
    <property type="entry name" value="bMG3"/>
    <property type="match status" value="1"/>
</dbReference>
<evidence type="ECO:0000256" key="1">
    <source>
        <dbReference type="ARBA" id="ARBA00010556"/>
    </source>
</evidence>
<dbReference type="InterPro" id="IPR026284">
    <property type="entry name" value="A2MG_proteobact"/>
</dbReference>